<dbReference type="PANTHER" id="PTHR42756">
    <property type="entry name" value="TRANSCRIPTIONAL REGULATOR, MARR"/>
    <property type="match status" value="1"/>
</dbReference>
<proteinExistence type="predicted"/>
<gene>
    <name evidence="5" type="ORF">C8N34_103311</name>
</gene>
<keyword evidence="2" id="KW-0238">DNA-binding</keyword>
<dbReference type="OrthoDB" id="8906692at2"/>
<protein>
    <submittedName>
        <fullName evidence="5">MarR family transcriptional regulator</fullName>
    </submittedName>
</protein>
<evidence type="ECO:0000313" key="5">
    <source>
        <dbReference type="EMBL" id="PTX51806.1"/>
    </source>
</evidence>
<dbReference type="Proteomes" id="UP000244224">
    <property type="component" value="Unassembled WGS sequence"/>
</dbReference>
<keyword evidence="6" id="KW-1185">Reference proteome</keyword>
<evidence type="ECO:0000256" key="3">
    <source>
        <dbReference type="ARBA" id="ARBA00023163"/>
    </source>
</evidence>
<dbReference type="Pfam" id="PF01047">
    <property type="entry name" value="MarR"/>
    <property type="match status" value="1"/>
</dbReference>
<feature type="domain" description="HTH marR-type" evidence="4">
    <location>
        <begin position="20"/>
        <end position="156"/>
    </location>
</feature>
<keyword evidence="3" id="KW-0804">Transcription</keyword>
<evidence type="ECO:0000259" key="4">
    <source>
        <dbReference type="PROSITE" id="PS50995"/>
    </source>
</evidence>
<dbReference type="InterPro" id="IPR000835">
    <property type="entry name" value="HTH_MarR-typ"/>
</dbReference>
<dbReference type="PRINTS" id="PR00598">
    <property type="entry name" value="HTHMARR"/>
</dbReference>
<dbReference type="EMBL" id="QBKP01000003">
    <property type="protein sequence ID" value="PTX51806.1"/>
    <property type="molecule type" value="Genomic_DNA"/>
</dbReference>
<dbReference type="RefSeq" id="WP_108128273.1">
    <property type="nucleotide sequence ID" value="NZ_QBKP01000003.1"/>
</dbReference>
<name>A0A2T6B6W3_9RHOB</name>
<dbReference type="GO" id="GO:0003700">
    <property type="term" value="F:DNA-binding transcription factor activity"/>
    <property type="evidence" value="ECO:0007669"/>
    <property type="project" value="InterPro"/>
</dbReference>
<dbReference type="PROSITE" id="PS50995">
    <property type="entry name" value="HTH_MARR_2"/>
    <property type="match status" value="1"/>
</dbReference>
<accession>A0A2T6B6W3</accession>
<organism evidence="5 6">
    <name type="scientific">Gemmobacter caeni</name>
    <dbReference type="NCBI Taxonomy" id="589035"/>
    <lineage>
        <taxon>Bacteria</taxon>
        <taxon>Pseudomonadati</taxon>
        <taxon>Pseudomonadota</taxon>
        <taxon>Alphaproteobacteria</taxon>
        <taxon>Rhodobacterales</taxon>
        <taxon>Paracoccaceae</taxon>
        <taxon>Gemmobacter</taxon>
    </lineage>
</organism>
<dbReference type="SMART" id="SM00347">
    <property type="entry name" value="HTH_MARR"/>
    <property type="match status" value="1"/>
</dbReference>
<dbReference type="PANTHER" id="PTHR42756:SF1">
    <property type="entry name" value="TRANSCRIPTIONAL REPRESSOR OF EMRAB OPERON"/>
    <property type="match status" value="1"/>
</dbReference>
<dbReference type="AlphaFoldDB" id="A0A2T6B6W3"/>
<dbReference type="InterPro" id="IPR036390">
    <property type="entry name" value="WH_DNA-bd_sf"/>
</dbReference>
<reference evidence="5 6" key="1">
    <citation type="submission" date="2018-04" db="EMBL/GenBank/DDBJ databases">
        <title>Genomic Encyclopedia of Archaeal and Bacterial Type Strains, Phase II (KMG-II): from individual species to whole genera.</title>
        <authorList>
            <person name="Goeker M."/>
        </authorList>
    </citation>
    <scope>NUCLEOTIDE SEQUENCE [LARGE SCALE GENOMIC DNA]</scope>
    <source>
        <strain evidence="5 6">DSM 21823</strain>
    </source>
</reference>
<dbReference type="InterPro" id="IPR036388">
    <property type="entry name" value="WH-like_DNA-bd_sf"/>
</dbReference>
<dbReference type="SUPFAM" id="SSF46785">
    <property type="entry name" value="Winged helix' DNA-binding domain"/>
    <property type="match status" value="1"/>
</dbReference>
<comment type="caution">
    <text evidence="5">The sequence shown here is derived from an EMBL/GenBank/DDBJ whole genome shotgun (WGS) entry which is preliminary data.</text>
</comment>
<evidence type="ECO:0000256" key="1">
    <source>
        <dbReference type="ARBA" id="ARBA00023015"/>
    </source>
</evidence>
<dbReference type="Gene3D" id="1.10.10.10">
    <property type="entry name" value="Winged helix-like DNA-binding domain superfamily/Winged helix DNA-binding domain"/>
    <property type="match status" value="1"/>
</dbReference>
<evidence type="ECO:0000256" key="2">
    <source>
        <dbReference type="ARBA" id="ARBA00023125"/>
    </source>
</evidence>
<dbReference type="GO" id="GO:0003677">
    <property type="term" value="F:DNA binding"/>
    <property type="evidence" value="ECO:0007669"/>
    <property type="project" value="UniProtKB-KW"/>
</dbReference>
<keyword evidence="1" id="KW-0805">Transcription regulation</keyword>
<sequence length="162" mass="17952">MTDTTPAPETETGLKDTFVSGYLLYLLAAASEAASAQFHARVREEGLRVPEWRVLACLHDRDGAMVTRLAQFALIEQSRLTKIIAQMEDRGLVTRRGDPEDRRRTRVYLSSEGRALAEALVIEARRHEADLLNILAGSDGARIKQALRALIDRLAPAETLDA</sequence>
<evidence type="ECO:0000313" key="6">
    <source>
        <dbReference type="Proteomes" id="UP000244224"/>
    </source>
</evidence>